<dbReference type="PANTHER" id="PTHR30012:SF0">
    <property type="entry name" value="TYPE II SECRETION SYSTEM PROTEIN F-RELATED"/>
    <property type="match status" value="1"/>
</dbReference>
<sequence>MGAFEYKALDSGGRERKGVLEGDTARQVRQQLRDQGMAPLDVVEVAQREKRSDGRPASFQRGVNATDLALITRQLSTLVQSGLPIEEALRAVSQQCEKPRLKSMLVGVRSRVMEGHTLATALGDFPHVFTDLYRATVAAGEQSGHLDVVLDRLADYTETRQQMRQEIMQALIYPVVLVVVSIAVVSLLLAFVVPEVVKVFDDMGQELPTLTVVMIAMSDFIRESGLLLLGVIVVLFIAMKAVLRKPGPKRWSHHLQLKIPLISKLVRGANAARFARTLSILSQSGVPVLEALRIAEQVVSNIPMRSAVETAAKHVSEGASMHKALEKSGYFPPMTIHLIASGESSGKLDEMLARAADSQELELNAVMKIVMGVFGPIIILVMGGAVMLIILAILLPIFNMNELMI</sequence>
<keyword evidence="6 8" id="KW-1133">Transmembrane helix</keyword>
<dbReference type="GO" id="GO:0015627">
    <property type="term" value="C:type II protein secretion system complex"/>
    <property type="evidence" value="ECO:0007669"/>
    <property type="project" value="InterPro"/>
</dbReference>
<evidence type="ECO:0000256" key="8">
    <source>
        <dbReference type="SAM" id="Phobius"/>
    </source>
</evidence>
<proteinExistence type="inferred from homology"/>
<evidence type="ECO:0000259" key="9">
    <source>
        <dbReference type="Pfam" id="PF00482"/>
    </source>
</evidence>
<evidence type="ECO:0000256" key="7">
    <source>
        <dbReference type="ARBA" id="ARBA00023136"/>
    </source>
</evidence>
<feature type="transmembrane region" description="Helical" evidence="8">
    <location>
        <begin position="224"/>
        <end position="243"/>
    </location>
</feature>
<comment type="similarity">
    <text evidence="2">Belongs to the GSP F family.</text>
</comment>
<feature type="transmembrane region" description="Helical" evidence="8">
    <location>
        <begin position="377"/>
        <end position="398"/>
    </location>
</feature>
<dbReference type="InterPro" id="IPR042094">
    <property type="entry name" value="T2SS_GspF_sf"/>
</dbReference>
<dbReference type="EMBL" id="UOFQ01000033">
    <property type="protein sequence ID" value="VAW86019.1"/>
    <property type="molecule type" value="Genomic_DNA"/>
</dbReference>
<protein>
    <submittedName>
        <fullName evidence="10">General secretion pathway protein F</fullName>
    </submittedName>
</protein>
<dbReference type="GO" id="GO:0015628">
    <property type="term" value="P:protein secretion by the type II secretion system"/>
    <property type="evidence" value="ECO:0007669"/>
    <property type="project" value="InterPro"/>
</dbReference>
<dbReference type="PANTHER" id="PTHR30012">
    <property type="entry name" value="GENERAL SECRETION PATHWAY PROTEIN"/>
    <property type="match status" value="1"/>
</dbReference>
<evidence type="ECO:0000256" key="4">
    <source>
        <dbReference type="ARBA" id="ARBA00022519"/>
    </source>
</evidence>
<dbReference type="Pfam" id="PF00482">
    <property type="entry name" value="T2SSF"/>
    <property type="match status" value="2"/>
</dbReference>
<keyword evidence="5 8" id="KW-0812">Transmembrane</keyword>
<feature type="domain" description="Type II secretion system protein GspF" evidence="9">
    <location>
        <begin position="274"/>
        <end position="396"/>
    </location>
</feature>
<dbReference type="GO" id="GO:0005886">
    <property type="term" value="C:plasma membrane"/>
    <property type="evidence" value="ECO:0007669"/>
    <property type="project" value="UniProtKB-SubCell"/>
</dbReference>
<dbReference type="InterPro" id="IPR003004">
    <property type="entry name" value="GspF/PilC"/>
</dbReference>
<keyword evidence="7 8" id="KW-0472">Membrane</keyword>
<reference evidence="10" key="1">
    <citation type="submission" date="2018-06" db="EMBL/GenBank/DDBJ databases">
        <authorList>
            <person name="Zhirakovskaya E."/>
        </authorList>
    </citation>
    <scope>NUCLEOTIDE SEQUENCE</scope>
</reference>
<keyword evidence="3" id="KW-1003">Cell membrane</keyword>
<evidence type="ECO:0000256" key="3">
    <source>
        <dbReference type="ARBA" id="ARBA00022475"/>
    </source>
</evidence>
<dbReference type="FunFam" id="1.20.81.30:FF:000001">
    <property type="entry name" value="Type II secretion system protein F"/>
    <property type="match status" value="2"/>
</dbReference>
<organism evidence="10">
    <name type="scientific">hydrothermal vent metagenome</name>
    <dbReference type="NCBI Taxonomy" id="652676"/>
    <lineage>
        <taxon>unclassified sequences</taxon>
        <taxon>metagenomes</taxon>
        <taxon>ecological metagenomes</taxon>
    </lineage>
</organism>
<feature type="domain" description="Type II secretion system protein GspF" evidence="9">
    <location>
        <begin position="72"/>
        <end position="194"/>
    </location>
</feature>
<dbReference type="InterPro" id="IPR018076">
    <property type="entry name" value="T2SS_GspF_dom"/>
</dbReference>
<feature type="transmembrane region" description="Helical" evidence="8">
    <location>
        <begin position="170"/>
        <end position="193"/>
    </location>
</feature>
<dbReference type="Gene3D" id="1.20.81.30">
    <property type="entry name" value="Type II secretion system (T2SS), domain F"/>
    <property type="match status" value="2"/>
</dbReference>
<dbReference type="NCBIfam" id="TIGR02120">
    <property type="entry name" value="GspF"/>
    <property type="match status" value="1"/>
</dbReference>
<evidence type="ECO:0000256" key="6">
    <source>
        <dbReference type="ARBA" id="ARBA00022989"/>
    </source>
</evidence>
<dbReference type="InterPro" id="IPR011850">
    <property type="entry name" value="T2SS_GspF"/>
</dbReference>
<gene>
    <name evidence="10" type="ORF">MNBD_GAMMA17-1109</name>
</gene>
<dbReference type="AlphaFoldDB" id="A0A3B0ZIA7"/>
<accession>A0A3B0ZIA7</accession>
<name>A0A3B0ZIA7_9ZZZZ</name>
<evidence type="ECO:0000256" key="5">
    <source>
        <dbReference type="ARBA" id="ARBA00022692"/>
    </source>
</evidence>
<evidence type="ECO:0000256" key="2">
    <source>
        <dbReference type="ARBA" id="ARBA00005745"/>
    </source>
</evidence>
<keyword evidence="4" id="KW-0997">Cell inner membrane</keyword>
<comment type="subcellular location">
    <subcellularLocation>
        <location evidence="1">Cell inner membrane</location>
        <topology evidence="1">Multi-pass membrane protein</topology>
    </subcellularLocation>
</comment>
<evidence type="ECO:0000313" key="10">
    <source>
        <dbReference type="EMBL" id="VAW86019.1"/>
    </source>
</evidence>
<evidence type="ECO:0000256" key="1">
    <source>
        <dbReference type="ARBA" id="ARBA00004429"/>
    </source>
</evidence>
<dbReference type="PRINTS" id="PR00812">
    <property type="entry name" value="BCTERIALGSPF"/>
</dbReference>